<organism evidence="1 2">
    <name type="scientific">Streptomyces laurentii</name>
    <dbReference type="NCBI Taxonomy" id="39478"/>
    <lineage>
        <taxon>Bacteria</taxon>
        <taxon>Bacillati</taxon>
        <taxon>Actinomycetota</taxon>
        <taxon>Actinomycetes</taxon>
        <taxon>Kitasatosporales</taxon>
        <taxon>Streptomycetaceae</taxon>
        <taxon>Streptomyces</taxon>
    </lineage>
</organism>
<dbReference type="EMBL" id="AP017424">
    <property type="protein sequence ID" value="BAU88364.1"/>
    <property type="molecule type" value="Genomic_DNA"/>
</dbReference>
<evidence type="ECO:0000313" key="1">
    <source>
        <dbReference type="EMBL" id="BAU88364.1"/>
    </source>
</evidence>
<dbReference type="NCBIfam" id="NF038147">
    <property type="entry name" value="lanti_IV_venA"/>
    <property type="match status" value="1"/>
</dbReference>
<dbReference type="RefSeq" id="WP_359882092.1">
    <property type="nucleotide sequence ID" value="NZ_JBEYHT010000051.1"/>
</dbReference>
<dbReference type="KEGG" id="slau:SLA_7499"/>
<keyword evidence="2" id="KW-1185">Reference proteome</keyword>
<dbReference type="AlphaFoldDB" id="A0A169PSS0"/>
<accession>A0A169PSS0</accession>
<gene>
    <name evidence="1" type="ORF">SLA_7499</name>
</gene>
<name>A0A169PSS0_STRLU</name>
<dbReference type="Proteomes" id="UP000217676">
    <property type="component" value="Chromosome"/>
</dbReference>
<protein>
    <submittedName>
        <fullName evidence="1">Uncharacterized protein</fullName>
    </submittedName>
</protein>
<proteinExistence type="predicted"/>
<evidence type="ECO:0000313" key="2">
    <source>
        <dbReference type="Proteomes" id="UP000217676"/>
    </source>
</evidence>
<sequence length="51" mass="5298">MENQDLDLLAHLHALPETDPVGVEEAAFASTCACVGLLTLLNTICIGISCA</sequence>
<reference evidence="1 2" key="1">
    <citation type="journal article" date="2016" name="Genome Announc.">
        <title>Complete Genome Sequence of Thiostrepton-Producing Streptomyces laurentii ATCC 31255.</title>
        <authorList>
            <person name="Doi K."/>
            <person name="Fujino Y."/>
            <person name="Nagayoshi Y."/>
            <person name="Ohshima T."/>
            <person name="Ogata S."/>
        </authorList>
    </citation>
    <scope>NUCLEOTIDE SEQUENCE [LARGE SCALE GENOMIC DNA]</scope>
    <source>
        <strain evidence="1 2">ATCC 31255</strain>
    </source>
</reference>